<protein>
    <submittedName>
        <fullName evidence="1">Fructokinase, PfkB domain protein</fullName>
    </submittedName>
</protein>
<keyword evidence="1" id="KW-0418">Kinase</keyword>
<gene>
    <name evidence="1" type="primary">pfkB</name>
    <name evidence="1" type="ORF">I553_4385</name>
</gene>
<reference evidence="1" key="1">
    <citation type="submission" date="2014-01" db="EMBL/GenBank/DDBJ databases">
        <authorList>
            <person name="Brown-Elliot B."/>
            <person name="Wallace R."/>
            <person name="Lenaerts A."/>
            <person name="Ordway D."/>
            <person name="DeGroote M.A."/>
            <person name="Parker T."/>
            <person name="Sizemore C."/>
            <person name="Tallon L.J."/>
            <person name="Sadzewicz L.K."/>
            <person name="Sengamalay N."/>
            <person name="Fraser C.M."/>
            <person name="Hine E."/>
            <person name="Shefchek K.A."/>
            <person name="Das S.P."/>
            <person name="Tettelin H."/>
        </authorList>
    </citation>
    <scope>NUCLEOTIDE SEQUENCE [LARGE SCALE GENOMIC DNA]</scope>
    <source>
        <strain evidence="1">4042</strain>
    </source>
</reference>
<dbReference type="GO" id="GO:0016301">
    <property type="term" value="F:kinase activity"/>
    <property type="evidence" value="ECO:0007669"/>
    <property type="project" value="UniProtKB-KW"/>
</dbReference>
<comment type="caution">
    <text evidence="1">The sequence shown here is derived from an EMBL/GenBank/DDBJ whole genome shotgun (WGS) entry which is preliminary data.</text>
</comment>
<name>X8AF27_MYCXE</name>
<keyword evidence="1" id="KW-0808">Transferase</keyword>
<accession>X8AF27</accession>
<evidence type="ECO:0000313" key="1">
    <source>
        <dbReference type="EMBL" id="EUA30129.1"/>
    </source>
</evidence>
<proteinExistence type="predicted"/>
<dbReference type="AlphaFoldDB" id="X8AF27"/>
<dbReference type="EMBL" id="JAOB01000060">
    <property type="protein sequence ID" value="EUA30129.1"/>
    <property type="molecule type" value="Genomic_DNA"/>
</dbReference>
<organism evidence="1">
    <name type="scientific">Mycobacterium xenopi 4042</name>
    <dbReference type="NCBI Taxonomy" id="1299334"/>
    <lineage>
        <taxon>Bacteria</taxon>
        <taxon>Bacillati</taxon>
        <taxon>Actinomycetota</taxon>
        <taxon>Actinomycetes</taxon>
        <taxon>Mycobacteriales</taxon>
        <taxon>Mycobacteriaceae</taxon>
        <taxon>Mycobacterium</taxon>
    </lineage>
</organism>
<sequence length="53" mass="5597">MAVTTGARGAFAVCAAAERRRRAAGRGGGHGGRRRRVHGRPYRLAVAIRAVGR</sequence>